<dbReference type="Proteomes" id="UP000294958">
    <property type="component" value="Unassembled WGS sequence"/>
</dbReference>
<proteinExistence type="predicted"/>
<evidence type="ECO:0000313" key="1">
    <source>
        <dbReference type="EMBL" id="TDR28997.1"/>
    </source>
</evidence>
<reference evidence="1 2" key="1">
    <citation type="submission" date="2019-03" db="EMBL/GenBank/DDBJ databases">
        <title>Genomic Encyclopedia of Type Strains, Phase IV (KMG-IV): sequencing the most valuable type-strain genomes for metagenomic binning, comparative biology and taxonomic classification.</title>
        <authorList>
            <person name="Goeker M."/>
        </authorList>
    </citation>
    <scope>NUCLEOTIDE SEQUENCE [LARGE SCALE GENOMIC DNA]</scope>
    <source>
        <strain evidence="1 2">DSM 11603</strain>
    </source>
</reference>
<comment type="caution">
    <text evidence="1">The sequence shown here is derived from an EMBL/GenBank/DDBJ whole genome shotgun (WGS) entry which is preliminary data.</text>
</comment>
<gene>
    <name evidence="1" type="ORF">DES43_1523</name>
</gene>
<evidence type="ECO:0000313" key="2">
    <source>
        <dbReference type="Proteomes" id="UP000294958"/>
    </source>
</evidence>
<dbReference type="OrthoDB" id="7278537at2"/>
<dbReference type="EMBL" id="SNZF01000052">
    <property type="protein sequence ID" value="TDR28997.1"/>
    <property type="molecule type" value="Genomic_DNA"/>
</dbReference>
<dbReference type="RefSeq" id="WP_133676256.1">
    <property type="nucleotide sequence ID" value="NZ_SNZF01000052.1"/>
</dbReference>
<dbReference type="AlphaFoldDB" id="A0A4R6Y507"/>
<keyword evidence="2" id="KW-1185">Reference proteome</keyword>
<sequence>MTTETDICNLALDILKEAPITSIEDQRPVAMWCKRNFAVSRDSLLSRADWNFALRRAEIPADSDAPAFGWSKSFTLPSGCLRVIPLTVCGRYEGTPILHEVENGKVLTNYGGPLKVRYVARAEDYNRYPPIFIEALAGYMAMKCAHWLTGKQGYQQIAQGLFSEAMRNAWLVDAIEGTSPRAADSEWIDQR</sequence>
<protein>
    <submittedName>
        <fullName evidence="1">Tail tube protein</fullName>
    </submittedName>
</protein>
<organism evidence="1 2">
    <name type="scientific">Aquamicrobium defluvii</name>
    <dbReference type="NCBI Taxonomy" id="69279"/>
    <lineage>
        <taxon>Bacteria</taxon>
        <taxon>Pseudomonadati</taxon>
        <taxon>Pseudomonadota</taxon>
        <taxon>Alphaproteobacteria</taxon>
        <taxon>Hyphomicrobiales</taxon>
        <taxon>Phyllobacteriaceae</taxon>
        <taxon>Aquamicrobium</taxon>
    </lineage>
</organism>
<name>A0A4R6Y507_9HYPH</name>
<accession>A0A4R6Y507</accession>